<comment type="catalytic activity">
    <reaction evidence="1">
        <text>ATP + protein L-histidine = ADP + protein N-phospho-L-histidine.</text>
        <dbReference type="EC" id="2.7.13.3"/>
    </reaction>
</comment>
<evidence type="ECO:0000256" key="3">
    <source>
        <dbReference type="ARBA" id="ARBA00012438"/>
    </source>
</evidence>
<evidence type="ECO:0000259" key="8">
    <source>
        <dbReference type="PROSITE" id="PS50109"/>
    </source>
</evidence>
<evidence type="ECO:0000256" key="5">
    <source>
        <dbReference type="ARBA" id="ARBA00022679"/>
    </source>
</evidence>
<dbReference type="CDD" id="cd00130">
    <property type="entry name" value="PAS"/>
    <property type="match status" value="1"/>
</dbReference>
<evidence type="ECO:0000313" key="12">
    <source>
        <dbReference type="EMBL" id="APW58986.1"/>
    </source>
</evidence>
<dbReference type="Proteomes" id="UP000186309">
    <property type="component" value="Chromosome"/>
</dbReference>
<dbReference type="Gene3D" id="3.30.565.10">
    <property type="entry name" value="Histidine kinase-like ATPase, C-terminal domain"/>
    <property type="match status" value="1"/>
</dbReference>
<feature type="transmembrane region" description="Helical" evidence="7">
    <location>
        <begin position="22"/>
        <end position="49"/>
    </location>
</feature>
<keyword evidence="4" id="KW-0597">Phosphoprotein</keyword>
<evidence type="ECO:0000259" key="10">
    <source>
        <dbReference type="PROSITE" id="PS50113"/>
    </source>
</evidence>
<name>A0A1U7CJA4_9BACT</name>
<dbReference type="CDD" id="cd18774">
    <property type="entry name" value="PDC2_HK_sensor"/>
    <property type="match status" value="1"/>
</dbReference>
<evidence type="ECO:0000256" key="7">
    <source>
        <dbReference type="SAM" id="Phobius"/>
    </source>
</evidence>
<keyword evidence="7" id="KW-0472">Membrane</keyword>
<dbReference type="InterPro" id="IPR003660">
    <property type="entry name" value="HAMP_dom"/>
</dbReference>
<keyword evidence="5 12" id="KW-0808">Transferase</keyword>
<dbReference type="SUPFAM" id="SSF55874">
    <property type="entry name" value="ATPase domain of HSP90 chaperone/DNA topoisomerase II/histidine kinase"/>
    <property type="match status" value="1"/>
</dbReference>
<dbReference type="PANTHER" id="PTHR43065">
    <property type="entry name" value="SENSOR HISTIDINE KINASE"/>
    <property type="match status" value="1"/>
</dbReference>
<dbReference type="RefSeq" id="WP_076343222.1">
    <property type="nucleotide sequence ID" value="NZ_CP019082.1"/>
</dbReference>
<dbReference type="GO" id="GO:0007165">
    <property type="term" value="P:signal transduction"/>
    <property type="evidence" value="ECO:0007669"/>
    <property type="project" value="InterPro"/>
</dbReference>
<dbReference type="InterPro" id="IPR000700">
    <property type="entry name" value="PAS-assoc_C"/>
</dbReference>
<dbReference type="InterPro" id="IPR000014">
    <property type="entry name" value="PAS"/>
</dbReference>
<dbReference type="SUPFAM" id="SSF158472">
    <property type="entry name" value="HAMP domain-like"/>
    <property type="match status" value="1"/>
</dbReference>
<dbReference type="PANTHER" id="PTHR43065:SF50">
    <property type="entry name" value="HISTIDINE KINASE"/>
    <property type="match status" value="1"/>
</dbReference>
<dbReference type="PRINTS" id="PR00344">
    <property type="entry name" value="BCTRLSENSOR"/>
</dbReference>
<accession>A0A1U7CJA4</accession>
<dbReference type="PROSITE" id="PS50113">
    <property type="entry name" value="PAC"/>
    <property type="match status" value="1"/>
</dbReference>
<dbReference type="EC" id="2.7.13.3" evidence="3"/>
<protein>
    <recommendedName>
        <fullName evidence="3">histidine kinase</fullName>
        <ecNumber evidence="3">2.7.13.3</ecNumber>
    </recommendedName>
</protein>
<dbReference type="Gene3D" id="1.10.287.130">
    <property type="match status" value="1"/>
</dbReference>
<sequence>MVIASKPTPESSPPRVKPQGSIVAKLTLFVGFLVALTAGVLITVGYLYVSAMVSSQIDAQLSVIADDRQALLLTTMQQEEERVRQLATRTRLRILLEQLKRGSLSEAQFGKDVEDVLDDVRESAKDFLAIWLEDVQGKVLASSGPAEITEKFPIGRWSAREPSRGETLVAVPEQVGTTPTALFSAPVRDRARSEIGRILLLVDLGRIAAELSNSEWLGRTGEVLLGIHEDGGIRYLFPPRHSPERTRFPIDKSASMNLAIMGRRGLLRSPDRLGRDVLAAYRPVGYGGWGMVAKIDVAEAYAPVTRLRWLLMAIGGSILTFGLAASYVLARQHTRPIRRLAEAAEAVASGDLNAPIHVSSNDEIGVLGLAFSKMTEQLALSHADLELRISERTRDLEAVRDLLDAFFRISTSQADSQTIDRTFDSVLQFCSRLGYDLAMISLVDREAGVIRGVRGAGSMTGVVEQTVRPLDGRDVLADVVREGRIEIIPDSLADPRCDHEAVAQAGIRGQIILPLVGEDVLGTLQVAVRGVLDPAAIDLRPLETLASHAARTLSRLNQVEEIRRLNQRLGRHAGELARSEAALREQTGILRSVLDCMSEGVVVADKQARLLVINPAAERIFGRRPVAEAWHPLASVYPPNVGIPYKTAELPLHRSIGGESVDQIELMIGHPSLQQGRCMLVNGRPLVDDRGAIQGGLVVFHDITRRKRFEQRLAVEYATARVLAEADSLVEAAPRILQIVGERLEWDFGILWRTDSGSQQIRCLTVWRTGDDASSSFEEQLRAHDFRSGEALPGRVWANCDAVWIPDLSQDPDRRLADTLAAEGLRTAFGTPVLLRGECLGVLGFFSRQSRSQDSELIAMMKILGNQIGQFIDRTQMHARVVQSEKLASLGMLSASVAHEINNPLAYVANNLASLDRDARALMGILVCYEQSIDLIASARPDLAIEIRRLDEECDLAYVKEHLGKMLGSTRQGVKRVADIVHNLRGFARFDRKAADQVDLHETIDAALEMIRGRLDRRGIAVSQRWGTVPLVAASPAQLNQVFLNLLVNAMQAIDSTHRQDGEIVIETKLRDDDVCVAIRDNGCGMPVDVQSQIFDPFFTTKASGEGTGLGLSISHGIVLDHGGRIEVESATGEGTCFRVVLPISRKSDS</sequence>
<keyword evidence="6" id="KW-0418">Kinase</keyword>
<dbReference type="Gene3D" id="3.30.450.40">
    <property type="match status" value="2"/>
</dbReference>
<evidence type="ECO:0000256" key="4">
    <source>
        <dbReference type="ARBA" id="ARBA00022553"/>
    </source>
</evidence>
<dbReference type="OrthoDB" id="5287556at2"/>
<proteinExistence type="predicted"/>
<dbReference type="InterPro" id="IPR029016">
    <property type="entry name" value="GAF-like_dom_sf"/>
</dbReference>
<dbReference type="EMBL" id="CP019082">
    <property type="protein sequence ID" value="APW58986.1"/>
    <property type="molecule type" value="Genomic_DNA"/>
</dbReference>
<dbReference type="Pfam" id="PF00672">
    <property type="entry name" value="HAMP"/>
    <property type="match status" value="1"/>
</dbReference>
<evidence type="ECO:0000256" key="1">
    <source>
        <dbReference type="ARBA" id="ARBA00000085"/>
    </source>
</evidence>
<dbReference type="SUPFAM" id="SSF55785">
    <property type="entry name" value="PYP-like sensor domain (PAS domain)"/>
    <property type="match status" value="1"/>
</dbReference>
<keyword evidence="7" id="KW-1133">Transmembrane helix</keyword>
<dbReference type="PROSITE" id="PS50885">
    <property type="entry name" value="HAMP"/>
    <property type="match status" value="1"/>
</dbReference>
<dbReference type="SMART" id="SM00304">
    <property type="entry name" value="HAMP"/>
    <property type="match status" value="1"/>
</dbReference>
<dbReference type="KEGG" id="pbor:BSF38_00399"/>
<dbReference type="Pfam" id="PF13185">
    <property type="entry name" value="GAF_2"/>
    <property type="match status" value="2"/>
</dbReference>
<dbReference type="GO" id="GO:0016020">
    <property type="term" value="C:membrane"/>
    <property type="evidence" value="ECO:0007669"/>
    <property type="project" value="UniProtKB-SubCell"/>
</dbReference>
<evidence type="ECO:0000313" key="13">
    <source>
        <dbReference type="Proteomes" id="UP000186309"/>
    </source>
</evidence>
<dbReference type="Pfam" id="PF08448">
    <property type="entry name" value="PAS_4"/>
    <property type="match status" value="1"/>
</dbReference>
<gene>
    <name evidence="12" type="primary">zraS_2</name>
    <name evidence="12" type="ORF">BSF38_00399</name>
</gene>
<dbReference type="SMART" id="SM00387">
    <property type="entry name" value="HATPase_c"/>
    <property type="match status" value="1"/>
</dbReference>
<keyword evidence="13" id="KW-1185">Reference proteome</keyword>
<feature type="transmembrane region" description="Helical" evidence="7">
    <location>
        <begin position="309"/>
        <end position="330"/>
    </location>
</feature>
<dbReference type="InterPro" id="IPR003018">
    <property type="entry name" value="GAF"/>
</dbReference>
<feature type="domain" description="PAC" evidence="10">
    <location>
        <begin position="662"/>
        <end position="715"/>
    </location>
</feature>
<dbReference type="Gene3D" id="3.30.450.20">
    <property type="entry name" value="PAS domain"/>
    <property type="match status" value="1"/>
</dbReference>
<evidence type="ECO:0000256" key="2">
    <source>
        <dbReference type="ARBA" id="ARBA00004370"/>
    </source>
</evidence>
<feature type="domain" description="Histidine kinase" evidence="8">
    <location>
        <begin position="896"/>
        <end position="1146"/>
    </location>
</feature>
<feature type="domain" description="HAMP" evidence="11">
    <location>
        <begin position="331"/>
        <end position="383"/>
    </location>
</feature>
<organism evidence="12 13">
    <name type="scientific">Paludisphaera borealis</name>
    <dbReference type="NCBI Taxonomy" id="1387353"/>
    <lineage>
        <taxon>Bacteria</taxon>
        <taxon>Pseudomonadati</taxon>
        <taxon>Planctomycetota</taxon>
        <taxon>Planctomycetia</taxon>
        <taxon>Isosphaerales</taxon>
        <taxon>Isosphaeraceae</taxon>
        <taxon>Paludisphaera</taxon>
    </lineage>
</organism>
<evidence type="ECO:0000256" key="6">
    <source>
        <dbReference type="ARBA" id="ARBA00022777"/>
    </source>
</evidence>
<dbReference type="GO" id="GO:0004673">
    <property type="term" value="F:protein histidine kinase activity"/>
    <property type="evidence" value="ECO:0007669"/>
    <property type="project" value="UniProtKB-EC"/>
</dbReference>
<dbReference type="CDD" id="cd06225">
    <property type="entry name" value="HAMP"/>
    <property type="match status" value="1"/>
</dbReference>
<comment type="subcellular location">
    <subcellularLocation>
        <location evidence="2">Membrane</location>
    </subcellularLocation>
</comment>
<dbReference type="InterPro" id="IPR035965">
    <property type="entry name" value="PAS-like_dom_sf"/>
</dbReference>
<dbReference type="PROSITE" id="PS50112">
    <property type="entry name" value="PAS"/>
    <property type="match status" value="1"/>
</dbReference>
<dbReference type="STRING" id="1387353.BSF38_00399"/>
<dbReference type="SMART" id="SM00065">
    <property type="entry name" value="GAF"/>
    <property type="match status" value="2"/>
</dbReference>
<evidence type="ECO:0000259" key="9">
    <source>
        <dbReference type="PROSITE" id="PS50112"/>
    </source>
</evidence>
<feature type="domain" description="PAS" evidence="9">
    <location>
        <begin position="586"/>
        <end position="622"/>
    </location>
</feature>
<dbReference type="Gene3D" id="6.10.340.10">
    <property type="match status" value="1"/>
</dbReference>
<dbReference type="InterPro" id="IPR013656">
    <property type="entry name" value="PAS_4"/>
</dbReference>
<dbReference type="InterPro" id="IPR005467">
    <property type="entry name" value="His_kinase_dom"/>
</dbReference>
<dbReference type="InterPro" id="IPR036890">
    <property type="entry name" value="HATPase_C_sf"/>
</dbReference>
<dbReference type="PROSITE" id="PS50109">
    <property type="entry name" value="HIS_KIN"/>
    <property type="match status" value="1"/>
</dbReference>
<dbReference type="Pfam" id="PF02518">
    <property type="entry name" value="HATPase_c"/>
    <property type="match status" value="1"/>
</dbReference>
<dbReference type="InterPro" id="IPR004358">
    <property type="entry name" value="Sig_transdc_His_kin-like_C"/>
</dbReference>
<dbReference type="SUPFAM" id="SSF55781">
    <property type="entry name" value="GAF domain-like"/>
    <property type="match status" value="2"/>
</dbReference>
<reference evidence="13" key="1">
    <citation type="submission" date="2016-12" db="EMBL/GenBank/DDBJ databases">
        <title>Comparative genomics of four Isosphaeraceae planctomycetes: a common pool of plasmids and glycoside hydrolase genes.</title>
        <authorList>
            <person name="Ivanova A."/>
        </authorList>
    </citation>
    <scope>NUCLEOTIDE SEQUENCE [LARGE SCALE GENOMIC DNA]</scope>
    <source>
        <strain evidence="13">PX4</strain>
    </source>
</reference>
<evidence type="ECO:0000259" key="11">
    <source>
        <dbReference type="PROSITE" id="PS50885"/>
    </source>
</evidence>
<keyword evidence="7" id="KW-0812">Transmembrane</keyword>
<dbReference type="AlphaFoldDB" id="A0A1U7CJA4"/>
<dbReference type="InterPro" id="IPR003594">
    <property type="entry name" value="HATPase_dom"/>
</dbReference>